<sequence>MVDDAFTGVEGELGITAACRLTGRSRATHYRRLRPTPPPGPRKRQVQPSALTAQERAAVLELMNSGEYAELPPAQIWARELDAGRYHCSVSTMYRILREKGQNGERRRQATHPARTVPELVATAPSQVFTWDITKAAGPAKGIWYHAYVVIDIFSRYIVGHTVEAAESAGRVEELIRETITRNGIVPETVHADRGTSMTSKKVSQLLIDLGVTRSHSRPKVSNDNPYSEAQFKTTKYMSDYPERFDSLAHAREWFDAFIAYYNHEHRHSGIGWHTPASVHFGTAEEVRDQRAVTLAEAYARHPERFGRRPRPPQIPQTAWINDPAKRREPAPQTS</sequence>
<dbReference type="PROSITE" id="PS50994">
    <property type="entry name" value="INTEGRASE"/>
    <property type="match status" value="1"/>
</dbReference>
<accession>A0A388T810</accession>
<evidence type="ECO:0000256" key="1">
    <source>
        <dbReference type="SAM" id="MobiDB-lite"/>
    </source>
</evidence>
<dbReference type="GO" id="GO:0015074">
    <property type="term" value="P:DNA integration"/>
    <property type="evidence" value="ECO:0007669"/>
    <property type="project" value="InterPro"/>
</dbReference>
<dbReference type="GO" id="GO:0003676">
    <property type="term" value="F:nucleic acid binding"/>
    <property type="evidence" value="ECO:0007669"/>
    <property type="project" value="InterPro"/>
</dbReference>
<dbReference type="InterPro" id="IPR012337">
    <property type="entry name" value="RNaseH-like_sf"/>
</dbReference>
<dbReference type="EMBL" id="BGZL01000062">
    <property type="protein sequence ID" value="GBQ04474.1"/>
    <property type="molecule type" value="Genomic_DNA"/>
</dbReference>
<evidence type="ECO:0000259" key="2">
    <source>
        <dbReference type="PROSITE" id="PS50994"/>
    </source>
</evidence>
<dbReference type="SUPFAM" id="SSF53098">
    <property type="entry name" value="Ribonuclease H-like"/>
    <property type="match status" value="1"/>
</dbReference>
<organism evidence="3 4">
    <name type="scientific">Streptomyces spongiicola</name>
    <dbReference type="NCBI Taxonomy" id="1690221"/>
    <lineage>
        <taxon>Bacteria</taxon>
        <taxon>Bacillati</taxon>
        <taxon>Actinomycetota</taxon>
        <taxon>Actinomycetes</taxon>
        <taxon>Kitasatosporales</taxon>
        <taxon>Streptomycetaceae</taxon>
        <taxon>Streptomyces</taxon>
    </lineage>
</organism>
<evidence type="ECO:0000313" key="3">
    <source>
        <dbReference type="EMBL" id="GBQ04474.1"/>
    </source>
</evidence>
<dbReference type="Pfam" id="PF00665">
    <property type="entry name" value="rve"/>
    <property type="match status" value="1"/>
</dbReference>
<evidence type="ECO:0000313" key="4">
    <source>
        <dbReference type="Proteomes" id="UP000265354"/>
    </source>
</evidence>
<reference evidence="3 4" key="1">
    <citation type="submission" date="2018-07" db="EMBL/GenBank/DDBJ databases">
        <title>Whole Genome Shotgun Sequence of Streptomyces spongiicola strain 531S.</title>
        <authorList>
            <person name="Dohra H."/>
            <person name="Kodani S."/>
        </authorList>
    </citation>
    <scope>NUCLEOTIDE SEQUENCE [LARGE SCALE GENOMIC DNA]</scope>
    <source>
        <strain evidence="3 4">531S</strain>
    </source>
</reference>
<protein>
    <submittedName>
        <fullName evidence="3">Transposase</fullName>
    </submittedName>
</protein>
<feature type="domain" description="Integrase catalytic" evidence="2">
    <location>
        <begin position="121"/>
        <end position="284"/>
    </location>
</feature>
<feature type="compositionally biased region" description="Basic and acidic residues" evidence="1">
    <location>
        <begin position="324"/>
        <end position="335"/>
    </location>
</feature>
<dbReference type="InterPro" id="IPR050900">
    <property type="entry name" value="Transposase_IS3/IS150/IS904"/>
</dbReference>
<dbReference type="AlphaFoldDB" id="A0A388T810"/>
<dbReference type="Gene3D" id="3.30.420.10">
    <property type="entry name" value="Ribonuclease H-like superfamily/Ribonuclease H"/>
    <property type="match status" value="1"/>
</dbReference>
<dbReference type="Proteomes" id="UP000265354">
    <property type="component" value="Unassembled WGS sequence"/>
</dbReference>
<dbReference type="InterPro" id="IPR036397">
    <property type="entry name" value="RNaseH_sf"/>
</dbReference>
<dbReference type="PANTHER" id="PTHR46889:SF5">
    <property type="entry name" value="INTEGRASE PROTEIN"/>
    <property type="match status" value="1"/>
</dbReference>
<dbReference type="NCBIfam" id="NF033516">
    <property type="entry name" value="transpos_IS3"/>
    <property type="match status" value="1"/>
</dbReference>
<proteinExistence type="predicted"/>
<feature type="region of interest" description="Disordered" evidence="1">
    <location>
        <begin position="305"/>
        <end position="335"/>
    </location>
</feature>
<dbReference type="InterPro" id="IPR048020">
    <property type="entry name" value="Transpos_IS3"/>
</dbReference>
<dbReference type="InterPro" id="IPR001584">
    <property type="entry name" value="Integrase_cat-core"/>
</dbReference>
<feature type="region of interest" description="Disordered" evidence="1">
    <location>
        <begin position="26"/>
        <end position="49"/>
    </location>
</feature>
<comment type="caution">
    <text evidence="3">The sequence shown here is derived from an EMBL/GenBank/DDBJ whole genome shotgun (WGS) entry which is preliminary data.</text>
</comment>
<gene>
    <name evidence="3" type="ORF">SSP531S_59720</name>
</gene>
<dbReference type="PANTHER" id="PTHR46889">
    <property type="entry name" value="TRANSPOSASE INSF FOR INSERTION SEQUENCE IS3B-RELATED"/>
    <property type="match status" value="1"/>
</dbReference>
<name>A0A388T810_9ACTN</name>
<dbReference type="RefSeq" id="WP_116429239.1">
    <property type="nucleotide sequence ID" value="NZ_BGZL01000062.1"/>
</dbReference>